<dbReference type="AlphaFoldDB" id="A0A3B1CV41"/>
<dbReference type="PANTHER" id="PTHR43155:SF2">
    <property type="entry name" value="CYCLIC DI-GMP PHOSPHODIESTERASE PA4108"/>
    <property type="match status" value="1"/>
</dbReference>
<sequence>MAYAKTFIPTLMSAISNCSLYSKDHISVDNLTKKSIAILNELLTDRDSLEIMIVEDNLVVNKAPARNAGLPGSNLIKRLKRKGISRIVFLKDISYSELKQFIADLSDPDEKLRTYPHIKTGIVDVRIVENKMASDLKNLSSEQVEKVKELYQNISPYKELNISGLEEIVVNFIVTFKREANILKLISPVKAYSEYTYTHATNVSILSMFQAESLGASDDLLHDIGIAALLHDVGKLFISKDILEKTGKLDKKEWEEIKLHALQGARYLAKINGLTQLAPIAAFEHHLRYDCKGYPQLNAGGTEQHFCSQIIATSDFFDALRSRRPYKRDWQIQEIIALMRENAGTEFNPFLVDNFSRTLLKALNKG</sequence>
<feature type="domain" description="HD-GYP" evidence="1">
    <location>
        <begin position="174"/>
        <end position="366"/>
    </location>
</feature>
<dbReference type="Pfam" id="PF13487">
    <property type="entry name" value="HD_5"/>
    <property type="match status" value="1"/>
</dbReference>
<dbReference type="InterPro" id="IPR037522">
    <property type="entry name" value="HD_GYP_dom"/>
</dbReference>
<reference evidence="2" key="1">
    <citation type="submission" date="2018-06" db="EMBL/GenBank/DDBJ databases">
        <authorList>
            <person name="Zhirakovskaya E."/>
        </authorList>
    </citation>
    <scope>NUCLEOTIDE SEQUENCE</scope>
</reference>
<dbReference type="InterPro" id="IPR003607">
    <property type="entry name" value="HD/PDEase_dom"/>
</dbReference>
<proteinExistence type="predicted"/>
<dbReference type="SUPFAM" id="SSF109604">
    <property type="entry name" value="HD-domain/PDEase-like"/>
    <property type="match status" value="1"/>
</dbReference>
<accession>A0A3B1CV41</accession>
<dbReference type="PROSITE" id="PS51832">
    <property type="entry name" value="HD_GYP"/>
    <property type="match status" value="1"/>
</dbReference>
<protein>
    <recommendedName>
        <fullName evidence="1">HD-GYP domain-containing protein</fullName>
    </recommendedName>
</protein>
<dbReference type="CDD" id="cd00077">
    <property type="entry name" value="HDc"/>
    <property type="match status" value="1"/>
</dbReference>
<dbReference type="Gene3D" id="1.10.3210.10">
    <property type="entry name" value="Hypothetical protein af1432"/>
    <property type="match status" value="1"/>
</dbReference>
<dbReference type="PANTHER" id="PTHR43155">
    <property type="entry name" value="CYCLIC DI-GMP PHOSPHODIESTERASE PA4108-RELATED"/>
    <property type="match status" value="1"/>
</dbReference>
<organism evidence="2">
    <name type="scientific">hydrothermal vent metagenome</name>
    <dbReference type="NCBI Taxonomy" id="652676"/>
    <lineage>
        <taxon>unclassified sequences</taxon>
        <taxon>metagenomes</taxon>
        <taxon>ecological metagenomes</taxon>
    </lineage>
</organism>
<evidence type="ECO:0000313" key="2">
    <source>
        <dbReference type="EMBL" id="VAX34466.1"/>
    </source>
</evidence>
<gene>
    <name evidence="2" type="ORF">MNBD_NITROSPIRAE03-1964</name>
</gene>
<evidence type="ECO:0000259" key="1">
    <source>
        <dbReference type="PROSITE" id="PS51832"/>
    </source>
</evidence>
<name>A0A3B1CV41_9ZZZZ</name>
<dbReference type="SMART" id="SM00471">
    <property type="entry name" value="HDc"/>
    <property type="match status" value="1"/>
</dbReference>
<dbReference type="EMBL" id="UOGI01000327">
    <property type="protein sequence ID" value="VAX34466.1"/>
    <property type="molecule type" value="Genomic_DNA"/>
</dbReference>